<sequence>MKLSTHSHHHPFSAYSKDLGRRQARPSSGSPFAPLPACSNNVHQGRLKLKDCFCLSLPELPNDECIRYLEELRQEAYSELHQQMQSYNDTFVAHMRQLEETQCGKLEDLGSMASSSYSSSSSNVDEEEAQEQSMQALIEMFEAGSVKDYSPLLEWELCQNPQCVIEDQGGCGDLW</sequence>
<organism evidence="2 3">
    <name type="scientific">Apophysomyces ossiformis</name>
    <dbReference type="NCBI Taxonomy" id="679940"/>
    <lineage>
        <taxon>Eukaryota</taxon>
        <taxon>Fungi</taxon>
        <taxon>Fungi incertae sedis</taxon>
        <taxon>Mucoromycota</taxon>
        <taxon>Mucoromycotina</taxon>
        <taxon>Mucoromycetes</taxon>
        <taxon>Mucorales</taxon>
        <taxon>Mucorineae</taxon>
        <taxon>Mucoraceae</taxon>
        <taxon>Apophysomyces</taxon>
    </lineage>
</organism>
<keyword evidence="3" id="KW-1185">Reference proteome</keyword>
<evidence type="ECO:0000256" key="1">
    <source>
        <dbReference type="SAM" id="MobiDB-lite"/>
    </source>
</evidence>
<dbReference type="Proteomes" id="UP000605846">
    <property type="component" value="Unassembled WGS sequence"/>
</dbReference>
<dbReference type="EMBL" id="JABAYA010000073">
    <property type="protein sequence ID" value="KAF7726730.1"/>
    <property type="molecule type" value="Genomic_DNA"/>
</dbReference>
<dbReference type="OrthoDB" id="2257833at2759"/>
<proteinExistence type="predicted"/>
<accession>A0A8H7BMX3</accession>
<reference evidence="2" key="1">
    <citation type="submission" date="2020-01" db="EMBL/GenBank/DDBJ databases">
        <title>Genome Sequencing of Three Apophysomyces-Like Fungal Strains Confirms a Novel Fungal Genus in the Mucoromycota with divergent Burkholderia-like Endosymbiotic Bacteria.</title>
        <authorList>
            <person name="Stajich J.E."/>
            <person name="Macias A.M."/>
            <person name="Carter-House D."/>
            <person name="Lovett B."/>
            <person name="Kasson L.R."/>
            <person name="Berry K."/>
            <person name="Grigoriev I."/>
            <person name="Chang Y."/>
            <person name="Spatafora J."/>
            <person name="Kasson M.T."/>
        </authorList>
    </citation>
    <scope>NUCLEOTIDE SEQUENCE</scope>
    <source>
        <strain evidence="2">NRRL A-21654</strain>
    </source>
</reference>
<dbReference type="AlphaFoldDB" id="A0A8H7BMX3"/>
<gene>
    <name evidence="2" type="ORF">EC973_008504</name>
</gene>
<evidence type="ECO:0000313" key="3">
    <source>
        <dbReference type="Proteomes" id="UP000605846"/>
    </source>
</evidence>
<evidence type="ECO:0000313" key="2">
    <source>
        <dbReference type="EMBL" id="KAF7726730.1"/>
    </source>
</evidence>
<protein>
    <submittedName>
        <fullName evidence="2">Uncharacterized protein</fullName>
    </submittedName>
</protein>
<feature type="compositionally biased region" description="Basic residues" evidence="1">
    <location>
        <begin position="1"/>
        <end position="11"/>
    </location>
</feature>
<comment type="caution">
    <text evidence="2">The sequence shown here is derived from an EMBL/GenBank/DDBJ whole genome shotgun (WGS) entry which is preliminary data.</text>
</comment>
<feature type="region of interest" description="Disordered" evidence="1">
    <location>
        <begin position="1"/>
        <end position="36"/>
    </location>
</feature>
<name>A0A8H7BMX3_9FUNG</name>